<dbReference type="InterPro" id="IPR024618">
    <property type="entry name" value="DUF3857"/>
</dbReference>
<dbReference type="Pfam" id="PF12969">
    <property type="entry name" value="DUF3857"/>
    <property type="match status" value="1"/>
</dbReference>
<dbReference type="RefSeq" id="WP_091397660.1">
    <property type="nucleotide sequence ID" value="NZ_BKAI01000007.1"/>
</dbReference>
<dbReference type="Gene3D" id="2.60.40.3140">
    <property type="match status" value="1"/>
</dbReference>
<gene>
    <name evidence="2" type="ORF">SAMN04487935_3168</name>
</gene>
<protein>
    <recommendedName>
        <fullName evidence="1">DUF3857 domain-containing protein</fullName>
    </recommendedName>
</protein>
<evidence type="ECO:0000313" key="2">
    <source>
        <dbReference type="EMBL" id="SDK33842.1"/>
    </source>
</evidence>
<evidence type="ECO:0000313" key="3">
    <source>
        <dbReference type="Proteomes" id="UP000199580"/>
    </source>
</evidence>
<feature type="domain" description="DUF3857" evidence="1">
    <location>
        <begin position="60"/>
        <end position="188"/>
    </location>
</feature>
<dbReference type="STRING" id="1128970.SAMN04487935_3168"/>
<proteinExistence type="predicted"/>
<dbReference type="OrthoDB" id="8595007at2"/>
<organism evidence="2 3">
    <name type="scientific">Flavobacterium noncentrifugens</name>
    <dbReference type="NCBI Taxonomy" id="1128970"/>
    <lineage>
        <taxon>Bacteria</taxon>
        <taxon>Pseudomonadati</taxon>
        <taxon>Bacteroidota</taxon>
        <taxon>Flavobacteriia</taxon>
        <taxon>Flavobacteriales</taxon>
        <taxon>Flavobacteriaceae</taxon>
        <taxon>Flavobacterium</taxon>
    </lineage>
</organism>
<reference evidence="2 3" key="1">
    <citation type="submission" date="2016-10" db="EMBL/GenBank/DDBJ databases">
        <authorList>
            <person name="de Groot N.N."/>
        </authorList>
    </citation>
    <scope>NUCLEOTIDE SEQUENCE [LARGE SCALE GENOMIC DNA]</scope>
    <source>
        <strain evidence="2 3">CGMCC 1.10076</strain>
    </source>
</reference>
<sequence length="635" mass="72545">MKVVFLYAFIFFSIGILHAQKTDYLFATIADSLKENANAVVRLDQTDIRILSQRNLSVSNKRIVTVLNEKGLGNIDATEYYDKTSSVKSIEATVYDAFGKEIKKIRRKDFRDQCVIDGVTTFSDNRIIYLDYTPVQYPFTIVFESERSTSNTAFIPLWLPMNDYFLSVEKSIVNVTYPENLGFKKKELHFSGFQIQKTADSPTFLSYTATNFIARKQEDYSPQYLDIFPVVMFGLEKFHLEGVDGNASTWQEFGKWYSEKILSDVTKLSESSVAAVKKLVGNENDPIKKAKIVYDFVQKKSRYVSIQVGIGGFKPMQAADVDRLGYGDCKALTNYTKALLDAVDVPSYHTVLYGNRRQRSIDGDFVSMQGDHMILALPSGKEYIFLECTSQDNPFGYQANFTDDRDVLVIKPDGGEIVHTTKYIDKDNRQFSVGKYNVAADGMVSANVAITSEGSQYGTKFPLENNAPTENEKHYKSYWNNINNLKMNKIAFRNDKEKVQFTENVTFDAVNYGSVTAPRMIFPVNLYNQYSANLKRIRNRKTPFEILRGFYDEDEIAIALPDGFAIESIPKNFELSGKFGEYKTELVQTDAHHLVYKRKLWMKKGSFPSDDYETYRNFIDQVARNDNAKIVLLKN</sequence>
<dbReference type="InterPro" id="IPR038765">
    <property type="entry name" value="Papain-like_cys_pep_sf"/>
</dbReference>
<dbReference type="Gene3D" id="3.10.620.30">
    <property type="match status" value="1"/>
</dbReference>
<dbReference type="Proteomes" id="UP000199580">
    <property type="component" value="Unassembled WGS sequence"/>
</dbReference>
<keyword evidence="3" id="KW-1185">Reference proteome</keyword>
<dbReference type="AlphaFoldDB" id="A0A1G9B2U1"/>
<name>A0A1G9B2U1_9FLAO</name>
<evidence type="ECO:0000259" key="1">
    <source>
        <dbReference type="Pfam" id="PF12969"/>
    </source>
</evidence>
<accession>A0A1G9B2U1</accession>
<dbReference type="Gene3D" id="2.60.120.1130">
    <property type="match status" value="1"/>
</dbReference>
<dbReference type="SUPFAM" id="SSF54001">
    <property type="entry name" value="Cysteine proteinases"/>
    <property type="match status" value="1"/>
</dbReference>
<dbReference type="EMBL" id="FNEZ01000005">
    <property type="protein sequence ID" value="SDK33842.1"/>
    <property type="molecule type" value="Genomic_DNA"/>
</dbReference>